<dbReference type="Proteomes" id="UP001212997">
    <property type="component" value="Unassembled WGS sequence"/>
</dbReference>
<evidence type="ECO:0000313" key="1">
    <source>
        <dbReference type="EMBL" id="KAJ3474789.1"/>
    </source>
</evidence>
<organism evidence="1 2">
    <name type="scientific">Meripilus lineatus</name>
    <dbReference type="NCBI Taxonomy" id="2056292"/>
    <lineage>
        <taxon>Eukaryota</taxon>
        <taxon>Fungi</taxon>
        <taxon>Dikarya</taxon>
        <taxon>Basidiomycota</taxon>
        <taxon>Agaricomycotina</taxon>
        <taxon>Agaricomycetes</taxon>
        <taxon>Polyporales</taxon>
        <taxon>Meripilaceae</taxon>
        <taxon>Meripilus</taxon>
    </lineage>
</organism>
<name>A0AAD5UQF0_9APHY</name>
<keyword evidence="2" id="KW-1185">Reference proteome</keyword>
<protein>
    <submittedName>
        <fullName evidence="1">Uncharacterized protein</fullName>
    </submittedName>
</protein>
<dbReference type="AlphaFoldDB" id="A0AAD5UQF0"/>
<sequence length="143" mass="16655">MLLQQRRVERPRKQYHSSVEQNHCKRILPDTGIKCPEPVCRKGDLLRHLHSNRKKEDRPVRYKCTLMEGNNPCSYSGTHRSGLNSHIRNKQRSRAVMRLVKRDTSMTFATIWSLPQASESLPDIAKWFKVLIKEDAGFGVEDQ</sequence>
<dbReference type="EMBL" id="JANAWD010000981">
    <property type="protein sequence ID" value="KAJ3474789.1"/>
    <property type="molecule type" value="Genomic_DNA"/>
</dbReference>
<gene>
    <name evidence="1" type="ORF">NLI96_g12255</name>
</gene>
<reference evidence="1" key="1">
    <citation type="submission" date="2022-07" db="EMBL/GenBank/DDBJ databases">
        <title>Genome Sequence of Physisporinus lineatus.</title>
        <authorList>
            <person name="Buettner E."/>
        </authorList>
    </citation>
    <scope>NUCLEOTIDE SEQUENCE</scope>
    <source>
        <strain evidence="1">VT162</strain>
    </source>
</reference>
<evidence type="ECO:0000313" key="2">
    <source>
        <dbReference type="Proteomes" id="UP001212997"/>
    </source>
</evidence>
<comment type="caution">
    <text evidence="1">The sequence shown here is derived from an EMBL/GenBank/DDBJ whole genome shotgun (WGS) entry which is preliminary data.</text>
</comment>
<proteinExistence type="predicted"/>
<accession>A0AAD5UQF0</accession>